<evidence type="ECO:0000313" key="3">
    <source>
        <dbReference type="Proteomes" id="UP000317199"/>
    </source>
</evidence>
<dbReference type="SMART" id="SM01260">
    <property type="entry name" value="LANC_like"/>
    <property type="match status" value="1"/>
</dbReference>
<dbReference type="GO" id="GO:0005975">
    <property type="term" value="P:carbohydrate metabolic process"/>
    <property type="evidence" value="ECO:0007669"/>
    <property type="project" value="InterPro"/>
</dbReference>
<dbReference type="Gene3D" id="1.50.10.10">
    <property type="match status" value="1"/>
</dbReference>
<dbReference type="CDD" id="cd04791">
    <property type="entry name" value="LanC_SerThrkinase"/>
    <property type="match status" value="1"/>
</dbReference>
<dbReference type="SUPFAM" id="SSF56112">
    <property type="entry name" value="Protein kinase-like (PK-like)"/>
    <property type="match status" value="1"/>
</dbReference>
<dbReference type="EMBL" id="CP041242">
    <property type="protein sequence ID" value="QDH69022.1"/>
    <property type="molecule type" value="Genomic_DNA"/>
</dbReference>
<accession>A0A514BNS3</accession>
<dbReference type="Gene3D" id="1.10.510.10">
    <property type="entry name" value="Transferase(Phosphotransferase) domain 1"/>
    <property type="match status" value="1"/>
</dbReference>
<dbReference type="SUPFAM" id="SSF158745">
    <property type="entry name" value="LanC-like"/>
    <property type="match status" value="1"/>
</dbReference>
<dbReference type="NCBIfam" id="NF038151">
    <property type="entry name" value="lanthi_synth_III"/>
    <property type="match status" value="1"/>
</dbReference>
<dbReference type="GO" id="GO:0031179">
    <property type="term" value="P:peptide modification"/>
    <property type="evidence" value="ECO:0007669"/>
    <property type="project" value="InterPro"/>
</dbReference>
<feature type="domain" description="Protein kinase" evidence="1">
    <location>
        <begin position="270"/>
        <end position="532"/>
    </location>
</feature>
<keyword evidence="2" id="KW-0808">Transferase</keyword>
<dbReference type="InterPro" id="IPR000719">
    <property type="entry name" value="Prot_kinase_dom"/>
</dbReference>
<dbReference type="GO" id="GO:0004674">
    <property type="term" value="F:protein serine/threonine kinase activity"/>
    <property type="evidence" value="ECO:0007669"/>
    <property type="project" value="TreeGrafter"/>
</dbReference>
<dbReference type="PANTHER" id="PTHR44167:SF24">
    <property type="entry name" value="SERINE_THREONINE-PROTEIN KINASE CHK2"/>
    <property type="match status" value="1"/>
</dbReference>
<dbReference type="Proteomes" id="UP000317199">
    <property type="component" value="Chromosome"/>
</dbReference>
<proteinExistence type="predicted"/>
<name>A0A514BNS3_9GAMM</name>
<dbReference type="InterPro" id="IPR012341">
    <property type="entry name" value="6hp_glycosidase-like_sf"/>
</dbReference>
<dbReference type="PROSITE" id="PS50011">
    <property type="entry name" value="PROTEIN_KINASE_DOM"/>
    <property type="match status" value="1"/>
</dbReference>
<dbReference type="Pfam" id="PF00069">
    <property type="entry name" value="Pkinase"/>
    <property type="match status" value="1"/>
</dbReference>
<dbReference type="InterPro" id="IPR011009">
    <property type="entry name" value="Kinase-like_dom_sf"/>
</dbReference>
<dbReference type="Pfam" id="PF25816">
    <property type="entry name" value="RamC_N"/>
    <property type="match status" value="1"/>
</dbReference>
<dbReference type="OrthoDB" id="1492512at2"/>
<dbReference type="PANTHER" id="PTHR44167">
    <property type="entry name" value="OVARIAN-SPECIFIC SERINE/THREONINE-PROTEIN KINASE LOK-RELATED"/>
    <property type="match status" value="1"/>
</dbReference>
<protein>
    <submittedName>
        <fullName evidence="2">Protein kinase</fullName>
    </submittedName>
</protein>
<gene>
    <name evidence="2" type="ORF">FKV23_02070</name>
</gene>
<dbReference type="Pfam" id="PF05147">
    <property type="entry name" value="LANC_like"/>
    <property type="match status" value="1"/>
</dbReference>
<evidence type="ECO:0000259" key="1">
    <source>
        <dbReference type="PROSITE" id="PS50011"/>
    </source>
</evidence>
<reference evidence="2 3" key="1">
    <citation type="submission" date="2019-06" db="EMBL/GenBank/DDBJ databases">
        <title>Lysobacter alkalisoli sp. nov. isolated from saline-alkali soil.</title>
        <authorList>
            <person name="Sun J.-Q."/>
            <person name="Xu L."/>
        </authorList>
    </citation>
    <scope>NUCLEOTIDE SEQUENCE [LARGE SCALE GENOMIC DNA]</scope>
    <source>
        <strain evidence="2 3">SJ-36</strain>
    </source>
</reference>
<dbReference type="InterPro" id="IPR058053">
    <property type="entry name" value="RamC_C"/>
</dbReference>
<sequence>MGANAPIHHLWSLRRGLLRECSPICTDSAGELDTDKVEQMNFDDHPFMMHTLLDRDHYEPISRYAPKADYLDIVRKRLVSGWKLVVDGFWTHCTPEDYRAISHGWKIHVSSTTKDARAILEIVSEVLEQSGTAFKFCSDPWLLRLTFNKNASRVQAGKFVTIYPRDAGDMRSLLDALHRRTRSFTGPYVLTDKPYRDSNVIFYRYGEHVGEFRLNRYGNKESGFRLADGSWHSDSRAPGFRLPPGITDPFGVEEDEEGPGEDGVLLKDRYRVTAALKFNAIGGVYEAIDQLTGDEVVIREERGGMSILDLNAQDDSDAIMKEARIVKRLSETGYVPRFVDVFKEWKNWFLVTEKVDGESLWGHSMNFYFEREGKPPGEAFSELREIMIGIATGLSAVHRAGVVLRDVTRNNVLVTRDGGIKFIDFEFSHEIDDEGPWVHGWTPGYAAADQISNKTPVPADDHYAFGVLLLDMLTYSAPGFELNRQGLYEKLRQNIEELKFPPGLYDIVAGLTASDPGERWNLEDAADALNALPVPSMTESMFHVGTKLQAFAPPAESLRESLDGLLQGIGAYIEHSTVQDRDDRMWPTAAEAFVTNPVNLQHGAAGPVIFLQRARGRVGPTCLDWIERRANVKTCPPGLLSGLAGVAVVLVEAGRTERAEDLMAASHALESIHDAPGLFYGSAGWGLACLHLWLSTDAPIHLERAIEVGDRLIETSIRTPEGVCWRTESDILLGLGEGQSGVALFLSYLGKAAGDQRYLQYASDALDFEIAHSIESGGELLWQPRVDARPGEAKSPHTWFGASGVGSACLRHYRATGEERFLRIAERCAHTAGASRFTNKMWQVEGIAGFGEFMLDMHQLLGEENYRNAAFHLAEALIPHRIERKNGVAFAGSDHYRICCDFGRGSAGIGIFLQRLFAGGPRLLMLDHLLEAGPYQQVERAAVTGTHAGDELVVV</sequence>
<dbReference type="GO" id="GO:0005524">
    <property type="term" value="F:ATP binding"/>
    <property type="evidence" value="ECO:0007669"/>
    <property type="project" value="InterPro"/>
</dbReference>
<keyword evidence="2" id="KW-0418">Kinase</keyword>
<dbReference type="InterPro" id="IPR007822">
    <property type="entry name" value="LANC-like"/>
</dbReference>
<evidence type="ECO:0000313" key="2">
    <source>
        <dbReference type="EMBL" id="QDH69022.1"/>
    </source>
</evidence>
<dbReference type="AlphaFoldDB" id="A0A514BNS3"/>
<dbReference type="InterPro" id="IPR057929">
    <property type="entry name" value="RamC_N"/>
</dbReference>
<dbReference type="InterPro" id="IPR053524">
    <property type="entry name" value="Aerial_hyphae_peptide-synth"/>
</dbReference>
<keyword evidence="3" id="KW-1185">Reference proteome</keyword>
<dbReference type="SMART" id="SM00220">
    <property type="entry name" value="S_TKc"/>
    <property type="match status" value="1"/>
</dbReference>
<dbReference type="Gene3D" id="3.30.200.20">
    <property type="entry name" value="Phosphorylase Kinase, domain 1"/>
    <property type="match status" value="1"/>
</dbReference>
<organism evidence="2 3">
    <name type="scientific">Marilutibacter alkalisoli</name>
    <dbReference type="NCBI Taxonomy" id="2591633"/>
    <lineage>
        <taxon>Bacteria</taxon>
        <taxon>Pseudomonadati</taxon>
        <taxon>Pseudomonadota</taxon>
        <taxon>Gammaproteobacteria</taxon>
        <taxon>Lysobacterales</taxon>
        <taxon>Lysobacteraceae</taxon>
        <taxon>Marilutibacter</taxon>
    </lineage>
</organism>
<dbReference type="KEGG" id="lyj:FKV23_02070"/>